<dbReference type="Proteomes" id="UP000564704">
    <property type="component" value="Unassembled WGS sequence"/>
</dbReference>
<dbReference type="GO" id="GO:0004553">
    <property type="term" value="F:hydrolase activity, hydrolyzing O-glycosyl compounds"/>
    <property type="evidence" value="ECO:0007669"/>
    <property type="project" value="InterPro"/>
</dbReference>
<dbReference type="InterPro" id="IPR023346">
    <property type="entry name" value="Lysozyme-like_dom_sf"/>
</dbReference>
<dbReference type="SUPFAM" id="SSF48435">
    <property type="entry name" value="Bacterial muramidases"/>
    <property type="match status" value="1"/>
</dbReference>
<dbReference type="InterPro" id="IPR008258">
    <property type="entry name" value="Transglycosylase_SLT_dom_1"/>
</dbReference>
<evidence type="ECO:0000313" key="6">
    <source>
        <dbReference type="EMBL" id="MRU15304.1"/>
    </source>
</evidence>
<evidence type="ECO:0000259" key="5">
    <source>
        <dbReference type="Pfam" id="PF01464"/>
    </source>
</evidence>
<evidence type="ECO:0000256" key="2">
    <source>
        <dbReference type="ARBA" id="ARBA00009387"/>
    </source>
</evidence>
<keyword evidence="7" id="KW-1185">Reference proteome</keyword>
<comment type="caution">
    <text evidence="6">The sequence shown here is derived from an EMBL/GenBank/DDBJ whole genome shotgun (WGS) entry which is preliminary data.</text>
</comment>
<dbReference type="PANTHER" id="PTHR37423">
    <property type="entry name" value="SOLUBLE LYTIC MUREIN TRANSGLYCOSYLASE-RELATED"/>
    <property type="match status" value="1"/>
</dbReference>
<evidence type="ECO:0000256" key="1">
    <source>
        <dbReference type="ARBA" id="ARBA00007734"/>
    </source>
</evidence>
<evidence type="ECO:0000256" key="3">
    <source>
        <dbReference type="ARBA" id="ARBA00022729"/>
    </source>
</evidence>
<sequence length="656" mass="72948">MQEMLRLIALSLVLICQSLLALADTPPPIAPRPLSSAFDALSGGRWDVAAELARRDGPSAEALVEWYRLRAGHGTPREVLRFLETHADWPGLDYLRKQSEEAMAEAPDALILRFYDGTRPQTGIGALSYTRALLNAGRQGEAEAGLVLAWRTLDLSTEEHETFIARHAALLKPHHAARLDMAQWRGLRDVDLMLPLVDAAKRDRVETARMIDGARRGLDDRIDDLPDETKADPHVAYALFNHYLDRDRGEDAIAVMLEQSRIKGGLGEPGRWAGWRRALARDQMRDDNPQTAYALAATHQLTEGAAYADLEWLSGYLALTYLKDAELARDHFQRFRAAVDTPISLGRAGYWIGRAQEALGDAEAAKLAYAQGADHQTSFYGLLAAEKAGLPSDPALKGENDYAAYEGSELIQRPVTQAAIMALAAGRLNLAERFFTHIAETLDESELKQLVTLLYDLDQPHLQVMVGKRAARRALTLPGPYYALHPMIDMELPVPMELALSIARRESEFDHGVSSRVGAEGLMQLMPGTASDMARELDLDHDRARVLTDWAYNARLGSAYLAHLADRFDGNVVMISAGYNAGPTRPERWIERFGDPRRGGMDVVDWIEHIPFRETRNYVMRVAESLPVYRARLGRDPHPMPFSQELTGATLRAALD</sequence>
<keyword evidence="3 4" id="KW-0732">Signal</keyword>
<dbReference type="OrthoDB" id="9815002at2"/>
<dbReference type="SUPFAM" id="SSF53955">
    <property type="entry name" value="Lysozyme-like"/>
    <property type="match status" value="1"/>
</dbReference>
<organism evidence="6 7">
    <name type="scientific">Roseovarius bejariae</name>
    <dbReference type="NCBI Taxonomy" id="2576383"/>
    <lineage>
        <taxon>Bacteria</taxon>
        <taxon>Pseudomonadati</taxon>
        <taxon>Pseudomonadota</taxon>
        <taxon>Alphaproteobacteria</taxon>
        <taxon>Rhodobacterales</taxon>
        <taxon>Roseobacteraceae</taxon>
        <taxon>Roseovarius</taxon>
    </lineage>
</organism>
<accession>A0A844CZ52</accession>
<protein>
    <submittedName>
        <fullName evidence="6">Lytic transglycosylase domain-containing protein</fullName>
    </submittedName>
</protein>
<dbReference type="EMBL" id="SZWE01000001">
    <property type="protein sequence ID" value="MRU15304.1"/>
    <property type="molecule type" value="Genomic_DNA"/>
</dbReference>
<feature type="signal peptide" evidence="4">
    <location>
        <begin position="1"/>
        <end position="23"/>
    </location>
</feature>
<reference evidence="6 7" key="1">
    <citation type="submission" date="2019-05" db="EMBL/GenBank/DDBJ databases">
        <title>Roseovarius bejariae sp. nov., a moderately halophylic bacterium isolated from a saline soil in Rambla Salada (Murcia).</title>
        <authorList>
            <person name="Castro D.J."/>
            <person name="Gomez-Altuve A."/>
            <person name="Reina J.C."/>
            <person name="Rodriguez M."/>
            <person name="Sampedro I."/>
            <person name="Llamas I."/>
            <person name="Martinez-Checa F."/>
        </authorList>
    </citation>
    <scope>NUCLEOTIDE SEQUENCE [LARGE SCALE GENOMIC DNA]</scope>
    <source>
        <strain evidence="6 7">A21</strain>
    </source>
</reference>
<evidence type="ECO:0000313" key="7">
    <source>
        <dbReference type="Proteomes" id="UP000564704"/>
    </source>
</evidence>
<name>A0A844CZ52_9RHOB</name>
<dbReference type="AlphaFoldDB" id="A0A844CZ52"/>
<feature type="chain" id="PRO_5032622662" evidence="4">
    <location>
        <begin position="24"/>
        <end position="656"/>
    </location>
</feature>
<comment type="similarity">
    <text evidence="2">Belongs to the virb1 family.</text>
</comment>
<evidence type="ECO:0000256" key="4">
    <source>
        <dbReference type="SAM" id="SignalP"/>
    </source>
</evidence>
<dbReference type="Pfam" id="PF01464">
    <property type="entry name" value="SLT"/>
    <property type="match status" value="1"/>
</dbReference>
<feature type="domain" description="Transglycosylase SLT" evidence="5">
    <location>
        <begin position="494"/>
        <end position="594"/>
    </location>
</feature>
<proteinExistence type="inferred from homology"/>
<dbReference type="Gene3D" id="1.10.530.10">
    <property type="match status" value="1"/>
</dbReference>
<dbReference type="PANTHER" id="PTHR37423:SF2">
    <property type="entry name" value="MEMBRANE-BOUND LYTIC MUREIN TRANSGLYCOSYLASE C"/>
    <property type="match status" value="1"/>
</dbReference>
<dbReference type="CDD" id="cd13401">
    <property type="entry name" value="Slt70-like"/>
    <property type="match status" value="1"/>
</dbReference>
<dbReference type="GO" id="GO:0042597">
    <property type="term" value="C:periplasmic space"/>
    <property type="evidence" value="ECO:0007669"/>
    <property type="project" value="InterPro"/>
</dbReference>
<comment type="similarity">
    <text evidence="1">Belongs to the transglycosylase Slt family.</text>
</comment>
<dbReference type="Gene3D" id="1.25.20.10">
    <property type="entry name" value="Bacterial muramidases"/>
    <property type="match status" value="1"/>
</dbReference>
<dbReference type="InterPro" id="IPR008939">
    <property type="entry name" value="Lytic_TGlycosylase_superhlx_U"/>
</dbReference>
<gene>
    <name evidence="6" type="ORF">FDP25_07650</name>
</gene>